<dbReference type="Proteomes" id="UP001275436">
    <property type="component" value="Unassembled WGS sequence"/>
</dbReference>
<reference evidence="2 3" key="1">
    <citation type="submission" date="2023-02" db="EMBL/GenBank/DDBJ databases">
        <title>Oceanobacillus kimchii IFOP_LL358 isolated form Alexandrium catenella lab strain.</title>
        <authorList>
            <person name="Gajardo G."/>
            <person name="Ueki S."/>
            <person name="Maruyama F."/>
        </authorList>
    </citation>
    <scope>NUCLEOTIDE SEQUENCE [LARGE SCALE GENOMIC DNA]</scope>
    <source>
        <strain evidence="2 3">IFOP_LL358</strain>
    </source>
</reference>
<name>A0ABQ5TR28_9BACI</name>
<dbReference type="PROSITE" id="PS51257">
    <property type="entry name" value="PROKAR_LIPOPROTEIN"/>
    <property type="match status" value="1"/>
</dbReference>
<feature type="compositionally biased region" description="Basic and acidic residues" evidence="1">
    <location>
        <begin position="85"/>
        <end position="95"/>
    </location>
</feature>
<evidence type="ECO:0000313" key="3">
    <source>
        <dbReference type="Proteomes" id="UP001275436"/>
    </source>
</evidence>
<accession>A0ABQ5TR28</accession>
<dbReference type="EMBL" id="BSKO01000001">
    <property type="protein sequence ID" value="GLO67675.1"/>
    <property type="molecule type" value="Genomic_DNA"/>
</dbReference>
<organism evidence="2 3">
    <name type="scientific">Oceanobacillus kimchii</name>
    <dbReference type="NCBI Taxonomy" id="746691"/>
    <lineage>
        <taxon>Bacteria</taxon>
        <taxon>Bacillati</taxon>
        <taxon>Bacillota</taxon>
        <taxon>Bacilli</taxon>
        <taxon>Bacillales</taxon>
        <taxon>Bacillaceae</taxon>
        <taxon>Oceanobacillus</taxon>
    </lineage>
</organism>
<sequence>MSVSFKRLYLVLISLIILVGVIGCGNDDVELPEEYDPSNKENPPEDESTPESEEDPPPEGETELPKNPIPKDEIDPGDNQNPPGESHEEKDSPNN</sequence>
<comment type="caution">
    <text evidence="2">The sequence shown here is derived from an EMBL/GenBank/DDBJ whole genome shotgun (WGS) entry which is preliminary data.</text>
</comment>
<dbReference type="RefSeq" id="WP_017798209.1">
    <property type="nucleotide sequence ID" value="NZ_BSKO01000001.1"/>
</dbReference>
<evidence type="ECO:0000313" key="2">
    <source>
        <dbReference type="EMBL" id="GLO67675.1"/>
    </source>
</evidence>
<evidence type="ECO:0008006" key="4">
    <source>
        <dbReference type="Google" id="ProtNLM"/>
    </source>
</evidence>
<feature type="compositionally biased region" description="Acidic residues" evidence="1">
    <location>
        <begin position="27"/>
        <end position="36"/>
    </location>
</feature>
<protein>
    <recommendedName>
        <fullName evidence="4">Lipoprotein</fullName>
    </recommendedName>
</protein>
<feature type="compositionally biased region" description="Acidic residues" evidence="1">
    <location>
        <begin position="44"/>
        <end position="62"/>
    </location>
</feature>
<feature type="region of interest" description="Disordered" evidence="1">
    <location>
        <begin position="26"/>
        <end position="95"/>
    </location>
</feature>
<keyword evidence="3" id="KW-1185">Reference proteome</keyword>
<proteinExistence type="predicted"/>
<evidence type="ECO:0000256" key="1">
    <source>
        <dbReference type="SAM" id="MobiDB-lite"/>
    </source>
</evidence>
<gene>
    <name evidence="2" type="ORF">MACH08_34590</name>
</gene>